<evidence type="ECO:0000313" key="2">
    <source>
        <dbReference type="EMBL" id="GGA59956.1"/>
    </source>
</evidence>
<sequence>MTGFTINWPVLIVFAIIVFAASAGVAYWRRKDPEWRRAGVLAVIATVLYALILNWT</sequence>
<comment type="caution">
    <text evidence="2">The sequence shown here is derived from an EMBL/GenBank/DDBJ whole genome shotgun (WGS) entry which is preliminary data.</text>
</comment>
<proteinExistence type="predicted"/>
<dbReference type="Proteomes" id="UP000596977">
    <property type="component" value="Unassembled WGS sequence"/>
</dbReference>
<keyword evidence="1" id="KW-0812">Transmembrane</keyword>
<accession>A0A916W1M3</accession>
<gene>
    <name evidence="2" type="ORF">GCM10011499_32720</name>
</gene>
<protein>
    <submittedName>
        <fullName evidence="2">Uncharacterized protein</fullName>
    </submittedName>
</protein>
<dbReference type="EMBL" id="BMKB01000006">
    <property type="protein sequence ID" value="GGA59956.1"/>
    <property type="molecule type" value="Genomic_DNA"/>
</dbReference>
<evidence type="ECO:0000256" key="1">
    <source>
        <dbReference type="SAM" id="Phobius"/>
    </source>
</evidence>
<keyword evidence="3" id="KW-1185">Reference proteome</keyword>
<reference evidence="2 3" key="1">
    <citation type="journal article" date="2014" name="Int. J. Syst. Evol. Microbiol.">
        <title>Complete genome sequence of Corynebacterium casei LMG S-19264T (=DSM 44701T), isolated from a smear-ripened cheese.</title>
        <authorList>
            <consortium name="US DOE Joint Genome Institute (JGI-PGF)"/>
            <person name="Walter F."/>
            <person name="Albersmeier A."/>
            <person name="Kalinowski J."/>
            <person name="Ruckert C."/>
        </authorList>
    </citation>
    <scope>NUCLEOTIDE SEQUENCE [LARGE SCALE GENOMIC DNA]</scope>
    <source>
        <strain evidence="2 3">CGMCC 1.15896</strain>
    </source>
</reference>
<feature type="transmembrane region" description="Helical" evidence="1">
    <location>
        <begin position="6"/>
        <end position="26"/>
    </location>
</feature>
<dbReference type="AlphaFoldDB" id="A0A916W1M3"/>
<keyword evidence="1" id="KW-0472">Membrane</keyword>
<keyword evidence="1" id="KW-1133">Transmembrane helix</keyword>
<name>A0A916W1M3_9HYPH</name>
<feature type="transmembrane region" description="Helical" evidence="1">
    <location>
        <begin position="38"/>
        <end position="55"/>
    </location>
</feature>
<organism evidence="2 3">
    <name type="scientific">Pelagibacterium lentulum</name>
    <dbReference type="NCBI Taxonomy" id="2029865"/>
    <lineage>
        <taxon>Bacteria</taxon>
        <taxon>Pseudomonadati</taxon>
        <taxon>Pseudomonadota</taxon>
        <taxon>Alphaproteobacteria</taxon>
        <taxon>Hyphomicrobiales</taxon>
        <taxon>Devosiaceae</taxon>
        <taxon>Pelagibacterium</taxon>
    </lineage>
</organism>
<dbReference type="RefSeq" id="WP_164734826.1">
    <property type="nucleotide sequence ID" value="NZ_BMKB01000006.1"/>
</dbReference>
<evidence type="ECO:0000313" key="3">
    <source>
        <dbReference type="Proteomes" id="UP000596977"/>
    </source>
</evidence>